<reference evidence="11 12" key="1">
    <citation type="submission" date="2017-01" db="EMBL/GenBank/DDBJ databases">
        <authorList>
            <person name="Mah S.A."/>
            <person name="Swanson W.J."/>
            <person name="Moy G.W."/>
            <person name="Vacquier V.D."/>
        </authorList>
    </citation>
    <scope>NUCLEOTIDE SEQUENCE [LARGE SCALE GENOMIC DNA]</scope>
    <source>
        <strain evidence="11 12">DSM 11589</strain>
    </source>
</reference>
<dbReference type="InterPro" id="IPR003661">
    <property type="entry name" value="HisK_dim/P_dom"/>
</dbReference>
<dbReference type="InterPro" id="IPR036097">
    <property type="entry name" value="HisK_dim/P_sf"/>
</dbReference>
<gene>
    <name evidence="11" type="ORF">SAMN05421779_10569</name>
</gene>
<dbReference type="Gene3D" id="1.10.287.130">
    <property type="match status" value="1"/>
</dbReference>
<evidence type="ECO:0000256" key="1">
    <source>
        <dbReference type="ARBA" id="ARBA00000085"/>
    </source>
</evidence>
<dbReference type="NCBIfam" id="TIGR00229">
    <property type="entry name" value="sensory_box"/>
    <property type="match status" value="1"/>
</dbReference>
<dbReference type="Pfam" id="PF00512">
    <property type="entry name" value="HisKA"/>
    <property type="match status" value="1"/>
</dbReference>
<dbReference type="InterPro" id="IPR004358">
    <property type="entry name" value="Sig_transdc_His_kin-like_C"/>
</dbReference>
<dbReference type="SMART" id="SM00388">
    <property type="entry name" value="HisKA"/>
    <property type="match status" value="1"/>
</dbReference>
<keyword evidence="5" id="KW-0418">Kinase</keyword>
<feature type="domain" description="PAS" evidence="9">
    <location>
        <begin position="370"/>
        <end position="443"/>
    </location>
</feature>
<dbReference type="PANTHER" id="PTHR43304">
    <property type="entry name" value="PHYTOCHROME-LIKE PROTEIN CPH1"/>
    <property type="match status" value="1"/>
</dbReference>
<keyword evidence="7" id="KW-1133">Transmembrane helix</keyword>
<keyword evidence="7" id="KW-0812">Transmembrane</keyword>
<dbReference type="InterPro" id="IPR036890">
    <property type="entry name" value="HATPase_C_sf"/>
</dbReference>
<dbReference type="PROSITE" id="PS50113">
    <property type="entry name" value="PAC"/>
    <property type="match status" value="1"/>
</dbReference>
<dbReference type="Gene3D" id="3.30.450.20">
    <property type="entry name" value="PAS domain"/>
    <property type="match status" value="2"/>
</dbReference>
<dbReference type="InterPro" id="IPR035965">
    <property type="entry name" value="PAS-like_dom_sf"/>
</dbReference>
<evidence type="ECO:0000256" key="7">
    <source>
        <dbReference type="SAM" id="Phobius"/>
    </source>
</evidence>
<evidence type="ECO:0000256" key="2">
    <source>
        <dbReference type="ARBA" id="ARBA00012438"/>
    </source>
</evidence>
<evidence type="ECO:0000256" key="3">
    <source>
        <dbReference type="ARBA" id="ARBA00022553"/>
    </source>
</evidence>
<evidence type="ECO:0000313" key="12">
    <source>
        <dbReference type="Proteomes" id="UP000185678"/>
    </source>
</evidence>
<protein>
    <recommendedName>
        <fullName evidence="2">histidine kinase</fullName>
        <ecNumber evidence="2">2.7.13.3</ecNumber>
    </recommendedName>
</protein>
<feature type="domain" description="PAC" evidence="10">
    <location>
        <begin position="440"/>
        <end position="498"/>
    </location>
</feature>
<dbReference type="EMBL" id="FTOA01000005">
    <property type="protein sequence ID" value="SIS96817.1"/>
    <property type="molecule type" value="Genomic_DNA"/>
</dbReference>
<dbReference type="InterPro" id="IPR003594">
    <property type="entry name" value="HATPase_dom"/>
</dbReference>
<dbReference type="PROSITE" id="PS50109">
    <property type="entry name" value="HIS_KIN"/>
    <property type="match status" value="1"/>
</dbReference>
<dbReference type="Proteomes" id="UP000185678">
    <property type="component" value="Unassembled WGS sequence"/>
</dbReference>
<keyword evidence="12" id="KW-1185">Reference proteome</keyword>
<dbReference type="InterPro" id="IPR052162">
    <property type="entry name" value="Sensor_kinase/Photoreceptor"/>
</dbReference>
<evidence type="ECO:0000259" key="8">
    <source>
        <dbReference type="PROSITE" id="PS50109"/>
    </source>
</evidence>
<dbReference type="Gene3D" id="3.30.565.10">
    <property type="entry name" value="Histidine kinase-like ATPase, C-terminal domain"/>
    <property type="match status" value="1"/>
</dbReference>
<name>A0A1N7NEL9_9PROT</name>
<evidence type="ECO:0000256" key="5">
    <source>
        <dbReference type="ARBA" id="ARBA00022777"/>
    </source>
</evidence>
<dbReference type="PANTHER" id="PTHR43304:SF1">
    <property type="entry name" value="PAC DOMAIN-CONTAINING PROTEIN"/>
    <property type="match status" value="1"/>
</dbReference>
<dbReference type="SMART" id="SM00091">
    <property type="entry name" value="PAS"/>
    <property type="match status" value="2"/>
</dbReference>
<dbReference type="CDD" id="cd00082">
    <property type="entry name" value="HisKA"/>
    <property type="match status" value="1"/>
</dbReference>
<feature type="region of interest" description="Disordered" evidence="6">
    <location>
        <begin position="867"/>
        <end position="886"/>
    </location>
</feature>
<accession>A0A1N7NEL9</accession>
<sequence length="886" mass="97653">MRLVPFLLTVLISCLALWAWWRGEHEIARQVESRVEQEVSRLGANFRRAMRSQRATLMASQGLVVSQPMLSTTEWRLFHQNLMTAESQGGLRSVYFFQQVTDERLPQLVLQQRALHDGAFVLQGNLAQGGNHLIAVLGASLGGHTPLSHNDADDPLLQSVLGTDLLAAGVILPDLSVLQEAIKVQQSRMTGRLPVALQSGVSRNSLYLVPVFRDDMGREADQPPVLRGVLVGLSDMAVVARQAATTDDAHLAVAVFDLGAGFGDRNGARDRVRDLVWSNDDGFNWQAPPLTSAGTDQSTQVFFAGRTWEIRAVALPEAYGQQEQRAANMIRSLGGIVIAFLVGGIAWLLVSRGDLAEAEVADISTALEHSEARYSRLFRYNRAVELLVDPSSGAIVDANEAAASFYGWRRDQLCMMNICDINALNPEEVRAEMNKAQKELRSEFNFRHRLSSGEVRDVEVYSGPIEVDLGDGRGTRSLLYSVIHDVSERRRAERALTASEAHFRVLFEKSPLAIQIINAEGQTIRVNHAWEGLWKQSSASVIRGGRTLLNDPQLIENGVADCLRTALTGQMVEIPPFSYALPGLGAHPLWMHAFAYPITGPASAHDGRNDLPGDVIIIYDNVTDSFHQQQRLKRTLEDLQRSNEELEQFAYVASHDLQEPLRMVSSYLGLLRKRYGDDMAPDAREFMDFALDGAHHMQELIRDLLDYARVGRVVDENGVIDSRRAVDEARAELAGVIERTGAKISDGWLPQVAVDAGELTRLFVNLLGNALKYHKPDVAPEIHIEARRQGAMWRFSVDDNGIGIDPEHHEKIFKIFQRLHGGGTSGGTGVGLAICRKIVEHNGGQIGVQSQPGSGSSFWFTLPVHNDDGSPASGPENPAAMRVTDM</sequence>
<dbReference type="Pfam" id="PF02518">
    <property type="entry name" value="HATPase_c"/>
    <property type="match status" value="1"/>
</dbReference>
<dbReference type="InterPro" id="IPR005467">
    <property type="entry name" value="His_kinase_dom"/>
</dbReference>
<evidence type="ECO:0000259" key="10">
    <source>
        <dbReference type="PROSITE" id="PS50113"/>
    </source>
</evidence>
<dbReference type="FunFam" id="3.30.565.10:FF:000006">
    <property type="entry name" value="Sensor histidine kinase WalK"/>
    <property type="match status" value="1"/>
</dbReference>
<evidence type="ECO:0000256" key="4">
    <source>
        <dbReference type="ARBA" id="ARBA00022679"/>
    </source>
</evidence>
<comment type="catalytic activity">
    <reaction evidence="1">
        <text>ATP + protein L-histidine = ADP + protein N-phospho-L-histidine.</text>
        <dbReference type="EC" id="2.7.13.3"/>
    </reaction>
</comment>
<keyword evidence="4" id="KW-0808">Transferase</keyword>
<dbReference type="GO" id="GO:0000155">
    <property type="term" value="F:phosphorelay sensor kinase activity"/>
    <property type="evidence" value="ECO:0007669"/>
    <property type="project" value="InterPro"/>
</dbReference>
<keyword evidence="7" id="KW-0472">Membrane</keyword>
<dbReference type="PROSITE" id="PS50112">
    <property type="entry name" value="PAS"/>
    <property type="match status" value="1"/>
</dbReference>
<dbReference type="AlphaFoldDB" id="A0A1N7NEL9"/>
<feature type="transmembrane region" description="Helical" evidence="7">
    <location>
        <begin position="329"/>
        <end position="350"/>
    </location>
</feature>
<dbReference type="SUPFAM" id="SSF47384">
    <property type="entry name" value="Homodimeric domain of signal transducing histidine kinase"/>
    <property type="match status" value="1"/>
</dbReference>
<dbReference type="EC" id="2.7.13.3" evidence="2"/>
<dbReference type="InterPro" id="IPR000700">
    <property type="entry name" value="PAS-assoc_C"/>
</dbReference>
<organism evidence="11 12">
    <name type="scientific">Insolitispirillum peregrinum</name>
    <dbReference type="NCBI Taxonomy" id="80876"/>
    <lineage>
        <taxon>Bacteria</taxon>
        <taxon>Pseudomonadati</taxon>
        <taxon>Pseudomonadota</taxon>
        <taxon>Alphaproteobacteria</taxon>
        <taxon>Rhodospirillales</taxon>
        <taxon>Novispirillaceae</taxon>
        <taxon>Insolitispirillum</taxon>
    </lineage>
</organism>
<feature type="domain" description="Histidine kinase" evidence="8">
    <location>
        <begin position="652"/>
        <end position="866"/>
    </location>
</feature>
<dbReference type="STRING" id="80876.SAMN05421779_10569"/>
<dbReference type="InterPro" id="IPR000014">
    <property type="entry name" value="PAS"/>
</dbReference>
<evidence type="ECO:0000256" key="6">
    <source>
        <dbReference type="SAM" id="MobiDB-lite"/>
    </source>
</evidence>
<keyword evidence="3" id="KW-0597">Phosphoprotein</keyword>
<dbReference type="SUPFAM" id="SSF55874">
    <property type="entry name" value="ATPase domain of HSP90 chaperone/DNA topoisomerase II/histidine kinase"/>
    <property type="match status" value="1"/>
</dbReference>
<evidence type="ECO:0000259" key="9">
    <source>
        <dbReference type="PROSITE" id="PS50112"/>
    </source>
</evidence>
<proteinExistence type="predicted"/>
<dbReference type="PRINTS" id="PR00344">
    <property type="entry name" value="BCTRLSENSOR"/>
</dbReference>
<evidence type="ECO:0000313" key="11">
    <source>
        <dbReference type="EMBL" id="SIS96817.1"/>
    </source>
</evidence>
<dbReference type="SUPFAM" id="SSF55785">
    <property type="entry name" value="PYP-like sensor domain (PAS domain)"/>
    <property type="match status" value="2"/>
</dbReference>
<dbReference type="CDD" id="cd00130">
    <property type="entry name" value="PAS"/>
    <property type="match status" value="1"/>
</dbReference>
<dbReference type="SMART" id="SM00387">
    <property type="entry name" value="HATPase_c"/>
    <property type="match status" value="1"/>
</dbReference>